<reference evidence="2 3" key="1">
    <citation type="submission" date="2019-01" db="EMBL/GenBank/DDBJ databases">
        <title>Lactibacter flavus gen. nov., sp. nov., a novel bacterium of the family Propionibacteriaceae isolated from raw milk and dairy products.</title>
        <authorList>
            <person name="Huptas C."/>
            <person name="Wenning M."/>
            <person name="Breitenwieser F."/>
            <person name="Doll E."/>
            <person name="Von Neubeck M."/>
            <person name="Busse H.-J."/>
            <person name="Scherer S."/>
        </authorList>
    </citation>
    <scope>NUCLEOTIDE SEQUENCE [LARGE SCALE GENOMIC DNA]</scope>
    <source>
        <strain evidence="2 3">KCTC 33808</strain>
    </source>
</reference>
<evidence type="ECO:0000256" key="1">
    <source>
        <dbReference type="SAM" id="Phobius"/>
    </source>
</evidence>
<name>A0A4Q9KB79_9ACTN</name>
<keyword evidence="1" id="KW-0472">Membrane</keyword>
<comment type="caution">
    <text evidence="2">The sequence shown here is derived from an EMBL/GenBank/DDBJ whole genome shotgun (WGS) entry which is preliminary data.</text>
</comment>
<keyword evidence="1" id="KW-1133">Transmembrane helix</keyword>
<feature type="transmembrane region" description="Helical" evidence="1">
    <location>
        <begin position="78"/>
        <end position="97"/>
    </location>
</feature>
<feature type="transmembrane region" description="Helical" evidence="1">
    <location>
        <begin position="26"/>
        <end position="49"/>
    </location>
</feature>
<feature type="transmembrane region" description="Helical" evidence="1">
    <location>
        <begin position="109"/>
        <end position="130"/>
    </location>
</feature>
<dbReference type="OrthoDB" id="428263at2"/>
<evidence type="ECO:0000313" key="2">
    <source>
        <dbReference type="EMBL" id="TBT82997.1"/>
    </source>
</evidence>
<dbReference type="Pfam" id="PF08592">
    <property type="entry name" value="Anthrone_oxy"/>
    <property type="match status" value="1"/>
</dbReference>
<evidence type="ECO:0000313" key="3">
    <source>
        <dbReference type="Proteomes" id="UP000292373"/>
    </source>
</evidence>
<dbReference type="EMBL" id="SDMQ01000015">
    <property type="protein sequence ID" value="TBT82997.1"/>
    <property type="molecule type" value="Genomic_DNA"/>
</dbReference>
<dbReference type="AlphaFoldDB" id="A0A4Q9KB79"/>
<accession>A0A4Q9KB79</accession>
<organism evidence="2 3">
    <name type="scientific">Propioniciclava sinopodophylli</name>
    <dbReference type="NCBI Taxonomy" id="1837344"/>
    <lineage>
        <taxon>Bacteria</taxon>
        <taxon>Bacillati</taxon>
        <taxon>Actinomycetota</taxon>
        <taxon>Actinomycetes</taxon>
        <taxon>Propionibacteriales</taxon>
        <taxon>Propionibacteriaceae</taxon>
        <taxon>Propioniciclava</taxon>
    </lineage>
</organism>
<gene>
    <name evidence="2" type="ORF">ET989_12730</name>
</gene>
<keyword evidence="1" id="KW-0812">Transmembrane</keyword>
<dbReference type="Proteomes" id="UP000292373">
    <property type="component" value="Unassembled WGS sequence"/>
</dbReference>
<proteinExistence type="predicted"/>
<sequence>MYPNVRIVFSVPNRSLKECPVRRPPLLVLTSLVALVLTGAIFGFFYAWVCSTMWGLDDADPRVAIAAMQAMNASVRNAVFFPAFFLTPVALCVAAGVAHRYRHRASAALFLAAAGIYTLGGLLLTMAINVPMNETLGAMAVPESREAAALIWADYSGRWQRWNITRTVASGTSLVLATLAILALRTSSTDKGLGEAAAHVSAPHVTAAHRTAAPDGVARVH</sequence>
<feature type="transmembrane region" description="Helical" evidence="1">
    <location>
        <begin position="164"/>
        <end position="184"/>
    </location>
</feature>
<keyword evidence="3" id="KW-1185">Reference proteome</keyword>
<dbReference type="InterPro" id="IPR013901">
    <property type="entry name" value="Anthrone_oxy"/>
</dbReference>
<protein>
    <submittedName>
        <fullName evidence="2">DUF1772 domain-containing protein</fullName>
    </submittedName>
</protein>